<evidence type="ECO:0000256" key="3">
    <source>
        <dbReference type="ARBA" id="ARBA00022475"/>
    </source>
</evidence>
<feature type="transmembrane region" description="Helical" evidence="7">
    <location>
        <begin position="109"/>
        <end position="129"/>
    </location>
</feature>
<evidence type="ECO:0000259" key="8">
    <source>
        <dbReference type="PROSITE" id="PS50928"/>
    </source>
</evidence>
<dbReference type="RefSeq" id="WP_166145879.1">
    <property type="nucleotide sequence ID" value="NZ_JAAOIW010000001.1"/>
</dbReference>
<feature type="transmembrane region" description="Helical" evidence="7">
    <location>
        <begin position="195"/>
        <end position="218"/>
    </location>
</feature>
<proteinExistence type="inferred from homology"/>
<dbReference type="PROSITE" id="PS50928">
    <property type="entry name" value="ABC_TM1"/>
    <property type="match status" value="1"/>
</dbReference>
<feature type="transmembrane region" description="Helical" evidence="7">
    <location>
        <begin position="78"/>
        <end position="97"/>
    </location>
</feature>
<evidence type="ECO:0000256" key="6">
    <source>
        <dbReference type="ARBA" id="ARBA00023136"/>
    </source>
</evidence>
<name>A0ABX0IZD0_9BACL</name>
<keyword evidence="6 7" id="KW-0472">Membrane</keyword>
<keyword evidence="3" id="KW-1003">Cell membrane</keyword>
<gene>
    <name evidence="9" type="ORF">G9U52_02950</name>
</gene>
<sequence>MNQTSPKISGVDLAIYVALALTALLFVYPFVYIVSASFSDPAQVIEHPMLFLPIGFTLEAYKLLLSTSTIWLGYYNSIIYTVAGTTLNVIVTLLAAYALSRQELAGKRVIMFMIVITLFFNGGMIPTYLIVKSLGLLDTRWVLIVSGAVTTWNLLITKSFLEMNIPQELRDAAEVDGATEFTFFTKIALPLSKPIIAVIALFYGSGHWNAYFNALIYLRQRDLYPLQVFLREMLILDQNTEMMGDVSDQRVLVALTLKFAIMVAAIAPLLLVFPFVQRFFVKGVLIGALKE</sequence>
<evidence type="ECO:0000256" key="2">
    <source>
        <dbReference type="ARBA" id="ARBA00022448"/>
    </source>
</evidence>
<accession>A0ABX0IZD0</accession>
<organism evidence="9 10">
    <name type="scientific">Paenibacillus agricola</name>
    <dbReference type="NCBI Taxonomy" id="2716264"/>
    <lineage>
        <taxon>Bacteria</taxon>
        <taxon>Bacillati</taxon>
        <taxon>Bacillota</taxon>
        <taxon>Bacilli</taxon>
        <taxon>Bacillales</taxon>
        <taxon>Paenibacillaceae</taxon>
        <taxon>Paenibacillus</taxon>
    </lineage>
</organism>
<comment type="caution">
    <text evidence="9">The sequence shown here is derived from an EMBL/GenBank/DDBJ whole genome shotgun (WGS) entry which is preliminary data.</text>
</comment>
<protein>
    <submittedName>
        <fullName evidence="9">Carbohydrate ABC transporter permease</fullName>
    </submittedName>
</protein>
<dbReference type="Pfam" id="PF00528">
    <property type="entry name" value="BPD_transp_1"/>
    <property type="match status" value="1"/>
</dbReference>
<comment type="subcellular location">
    <subcellularLocation>
        <location evidence="1 7">Cell membrane</location>
        <topology evidence="1 7">Multi-pass membrane protein</topology>
    </subcellularLocation>
</comment>
<keyword evidence="5 7" id="KW-1133">Transmembrane helix</keyword>
<dbReference type="PANTHER" id="PTHR43744:SF9">
    <property type="entry name" value="POLYGALACTURONAN_RHAMNOGALACTURONAN TRANSPORT SYSTEM PERMEASE PROTEIN YTCP"/>
    <property type="match status" value="1"/>
</dbReference>
<feature type="domain" description="ABC transmembrane type-1" evidence="8">
    <location>
        <begin position="74"/>
        <end position="270"/>
    </location>
</feature>
<keyword evidence="10" id="KW-1185">Reference proteome</keyword>
<keyword evidence="2 7" id="KW-0813">Transport</keyword>
<evidence type="ECO:0000256" key="4">
    <source>
        <dbReference type="ARBA" id="ARBA00022692"/>
    </source>
</evidence>
<evidence type="ECO:0000256" key="7">
    <source>
        <dbReference type="RuleBase" id="RU363032"/>
    </source>
</evidence>
<comment type="similarity">
    <text evidence="7">Belongs to the binding-protein-dependent transport system permease family.</text>
</comment>
<evidence type="ECO:0000256" key="5">
    <source>
        <dbReference type="ARBA" id="ARBA00022989"/>
    </source>
</evidence>
<dbReference type="SUPFAM" id="SSF161098">
    <property type="entry name" value="MetI-like"/>
    <property type="match status" value="1"/>
</dbReference>
<feature type="transmembrane region" description="Helical" evidence="7">
    <location>
        <begin position="13"/>
        <end position="38"/>
    </location>
</feature>
<feature type="transmembrane region" description="Helical" evidence="7">
    <location>
        <begin position="50"/>
        <end position="72"/>
    </location>
</feature>
<dbReference type="CDD" id="cd06261">
    <property type="entry name" value="TM_PBP2"/>
    <property type="match status" value="1"/>
</dbReference>
<feature type="transmembrane region" description="Helical" evidence="7">
    <location>
        <begin position="251"/>
        <end position="276"/>
    </location>
</feature>
<dbReference type="InterPro" id="IPR035906">
    <property type="entry name" value="MetI-like_sf"/>
</dbReference>
<dbReference type="EMBL" id="JAAOIW010000001">
    <property type="protein sequence ID" value="NHN28788.1"/>
    <property type="molecule type" value="Genomic_DNA"/>
</dbReference>
<reference evidence="9" key="1">
    <citation type="submission" date="2020-03" db="EMBL/GenBank/DDBJ databases">
        <title>Draft sequencing of Paenibacilllus sp. S3N08.</title>
        <authorList>
            <person name="Kim D.-U."/>
        </authorList>
    </citation>
    <scope>NUCLEOTIDE SEQUENCE</scope>
    <source>
        <strain evidence="9">S3N08</strain>
    </source>
</reference>
<dbReference type="Gene3D" id="1.10.3720.10">
    <property type="entry name" value="MetI-like"/>
    <property type="match status" value="1"/>
</dbReference>
<evidence type="ECO:0000313" key="9">
    <source>
        <dbReference type="EMBL" id="NHN28788.1"/>
    </source>
</evidence>
<evidence type="ECO:0000256" key="1">
    <source>
        <dbReference type="ARBA" id="ARBA00004651"/>
    </source>
</evidence>
<keyword evidence="4 7" id="KW-0812">Transmembrane</keyword>
<dbReference type="Proteomes" id="UP001165962">
    <property type="component" value="Unassembled WGS sequence"/>
</dbReference>
<dbReference type="PANTHER" id="PTHR43744">
    <property type="entry name" value="ABC TRANSPORTER PERMEASE PROTEIN MG189-RELATED-RELATED"/>
    <property type="match status" value="1"/>
</dbReference>
<dbReference type="InterPro" id="IPR000515">
    <property type="entry name" value="MetI-like"/>
</dbReference>
<evidence type="ECO:0000313" key="10">
    <source>
        <dbReference type="Proteomes" id="UP001165962"/>
    </source>
</evidence>